<evidence type="ECO:0000313" key="2">
    <source>
        <dbReference type="EMBL" id="KAK3203128.1"/>
    </source>
</evidence>
<feature type="region of interest" description="Disordered" evidence="1">
    <location>
        <begin position="146"/>
        <end position="170"/>
    </location>
</feature>
<dbReference type="InterPro" id="IPR003903">
    <property type="entry name" value="UIM_dom"/>
</dbReference>
<sequence length="474" mass="53046">MHTPGEYILLRRIGKVPWPALVCMDDMAPPRFLDKKPTGYWTLVLLIKRNPEYVYALRSDMIDFDPFGSAQKDDSELEHAYGMVLDEMDSPGSSLDHWRQLTDDSQSEYLPTPSPSPTVSSTIEIDSDDDEDIRIAKQMSLAELRTSSMKRAAVTTSEERPTKRPVPMPDHCFHFSDQRTEIGGKGKEKASLSKLDTSGHKLDRSDCIDGCLYVNPSTTKPPNKKACSLPDPRLHFFDQHHNISGKGKEKASQSRSDPGQGQLNDDDYIDGSLSESRDMVKVYVGEGDQEQEFLIPRCELDKRPSLSDPKIGCIITTADGTPQLSSPCLRSFPPDDFRFVAEFLSTGTFGLSVLEDDGLSNGLMFAECVAAWKIADRLVIEDLLDLIVVKIQQTLPWDRDDAWTLAKIVYETEGSPLKAYASMKGLVAEGVADNLLDLAVTQGEYFVEPLRELPELQRDVYKRLMERAEAKLAE</sequence>
<protein>
    <recommendedName>
        <fullName evidence="4">PWWP domain-containing protein</fullName>
    </recommendedName>
</protein>
<dbReference type="EMBL" id="WVTA01000011">
    <property type="protein sequence ID" value="KAK3203128.1"/>
    <property type="molecule type" value="Genomic_DNA"/>
</dbReference>
<proteinExistence type="predicted"/>
<name>A0AAN6LU29_9PLEO</name>
<feature type="region of interest" description="Disordered" evidence="1">
    <location>
        <begin position="244"/>
        <end position="270"/>
    </location>
</feature>
<accession>A0AAN6LU29</accession>
<evidence type="ECO:0008006" key="4">
    <source>
        <dbReference type="Google" id="ProtNLM"/>
    </source>
</evidence>
<dbReference type="AlphaFoldDB" id="A0AAN6LU29"/>
<gene>
    <name evidence="2" type="ORF">GRF29_112g338826</name>
</gene>
<comment type="caution">
    <text evidence="2">The sequence shown here is derived from an EMBL/GenBank/DDBJ whole genome shotgun (WGS) entry which is preliminary data.</text>
</comment>
<evidence type="ECO:0000313" key="3">
    <source>
        <dbReference type="Proteomes" id="UP001280581"/>
    </source>
</evidence>
<organism evidence="2 3">
    <name type="scientific">Pseudopithomyces chartarum</name>
    <dbReference type="NCBI Taxonomy" id="1892770"/>
    <lineage>
        <taxon>Eukaryota</taxon>
        <taxon>Fungi</taxon>
        <taxon>Dikarya</taxon>
        <taxon>Ascomycota</taxon>
        <taxon>Pezizomycotina</taxon>
        <taxon>Dothideomycetes</taxon>
        <taxon>Pleosporomycetidae</taxon>
        <taxon>Pleosporales</taxon>
        <taxon>Massarineae</taxon>
        <taxon>Didymosphaeriaceae</taxon>
        <taxon>Pseudopithomyces</taxon>
    </lineage>
</organism>
<reference evidence="2 3" key="1">
    <citation type="submission" date="2021-02" db="EMBL/GenBank/DDBJ databases">
        <title>Genome assembly of Pseudopithomyces chartarum.</title>
        <authorList>
            <person name="Jauregui R."/>
            <person name="Singh J."/>
            <person name="Voisey C."/>
        </authorList>
    </citation>
    <scope>NUCLEOTIDE SEQUENCE [LARGE SCALE GENOMIC DNA]</scope>
    <source>
        <strain evidence="2 3">AGR01</strain>
    </source>
</reference>
<keyword evidence="3" id="KW-1185">Reference proteome</keyword>
<feature type="compositionally biased region" description="Polar residues" evidence="1">
    <location>
        <begin position="253"/>
        <end position="263"/>
    </location>
</feature>
<dbReference type="Proteomes" id="UP001280581">
    <property type="component" value="Unassembled WGS sequence"/>
</dbReference>
<feature type="region of interest" description="Disordered" evidence="1">
    <location>
        <begin position="105"/>
        <end position="124"/>
    </location>
</feature>
<evidence type="ECO:0000256" key="1">
    <source>
        <dbReference type="SAM" id="MobiDB-lite"/>
    </source>
</evidence>
<dbReference type="PROSITE" id="PS50330">
    <property type="entry name" value="UIM"/>
    <property type="match status" value="1"/>
</dbReference>